<dbReference type="OrthoDB" id="7180789at2"/>
<dbReference type="EMBL" id="FNTH01000001">
    <property type="protein sequence ID" value="SEC80833.1"/>
    <property type="molecule type" value="Genomic_DNA"/>
</dbReference>
<accession>A0A1H4VIQ1</accession>
<evidence type="ECO:0000313" key="1">
    <source>
        <dbReference type="EMBL" id="SEC80833.1"/>
    </source>
</evidence>
<evidence type="ECO:0000313" key="2">
    <source>
        <dbReference type="Proteomes" id="UP000198992"/>
    </source>
</evidence>
<dbReference type="RefSeq" id="WP_092116059.1">
    <property type="nucleotide sequence ID" value="NZ_FNTH01000001.1"/>
</dbReference>
<reference evidence="1 2" key="1">
    <citation type="submission" date="2016-10" db="EMBL/GenBank/DDBJ databases">
        <authorList>
            <person name="de Groot N.N."/>
        </authorList>
    </citation>
    <scope>NUCLEOTIDE SEQUENCE [LARGE SCALE GENOMIC DNA]</scope>
    <source>
        <strain evidence="1 2">MT12</strain>
    </source>
</reference>
<name>A0A1H4VIQ1_9BRAD</name>
<protein>
    <submittedName>
        <fullName evidence="1">Uncharacterized protein</fullName>
    </submittedName>
</protein>
<organism evidence="1 2">
    <name type="scientific">Bradyrhizobium erythrophlei</name>
    <dbReference type="NCBI Taxonomy" id="1437360"/>
    <lineage>
        <taxon>Bacteria</taxon>
        <taxon>Pseudomonadati</taxon>
        <taxon>Pseudomonadota</taxon>
        <taxon>Alphaproteobacteria</taxon>
        <taxon>Hyphomicrobiales</taxon>
        <taxon>Nitrobacteraceae</taxon>
        <taxon>Bradyrhizobium</taxon>
    </lineage>
</organism>
<dbReference type="Proteomes" id="UP000198992">
    <property type="component" value="Unassembled WGS sequence"/>
</dbReference>
<proteinExistence type="predicted"/>
<gene>
    <name evidence="1" type="ORF">SAMN05444164_2806</name>
</gene>
<sequence>MTSIGTTPNPYAQYGSAYARAAATPSLAATLSGDGSAGDLSASSASSAATNLTLSDAARAQLAKAPPPDFATVTNDARVTLDRLYTVAGVKKPIVDGKTTIDLSTLDRRSLFAISTNNGGNFTPDEQAVAATELKQRFDKALAPSLATTRLTGDYSVSYKSALDYLDGASEEEKATATWASQRAAVLKGYQATQQDPNKAPAGISGDPIAAALAGTTSPTTGKPRDFSSVASDVRAFLDRQKSEAASNGKQLVYDSRRKTGQLADLSSLDNRSLSAISLNQDKKFSGEEIFAAKHELNTRTRLAVLDALKQSQSAGDPRQFSLGILKQYSSMSAEERQAANWTQDFQDAAIKNYKSTSTLLSILKS</sequence>
<dbReference type="AlphaFoldDB" id="A0A1H4VIQ1"/>